<keyword evidence="2" id="KW-0472">Membrane</keyword>
<dbReference type="EMBL" id="JAQGDS010000002">
    <property type="protein sequence ID" value="KAJ6263374.1"/>
    <property type="molecule type" value="Genomic_DNA"/>
</dbReference>
<dbReference type="InterPro" id="IPR033121">
    <property type="entry name" value="PEPTIDASE_A1"/>
</dbReference>
<keyword evidence="2" id="KW-0812">Transmembrane</keyword>
<dbReference type="Proteomes" id="UP001221413">
    <property type="component" value="Unassembled WGS sequence"/>
</dbReference>
<dbReference type="AlphaFoldDB" id="A0AAD6J4G5"/>
<feature type="transmembrane region" description="Helical" evidence="2">
    <location>
        <begin position="317"/>
        <end position="339"/>
    </location>
</feature>
<evidence type="ECO:0000256" key="2">
    <source>
        <dbReference type="SAM" id="Phobius"/>
    </source>
</evidence>
<gene>
    <name evidence="4" type="ORF">Dda_1937</name>
</gene>
<sequence>MANGQAYGIEVRGLPGLDTVSIGGVPGIKSVSVGAIKTTRMNNGLLGLRNITNQMYLQRLIPSPSWSYNPGSDDGRRPPQLVFGGYDPTKYLPGSRQNHSMEVASNGGPTMQVTLDRLFLNITGPEKKKTFATNSSLLGESINVIIDSSTPFCWLPRNVTDRIAQSVGAVWNATLGTTGYYVYNTSQPAFENRVNATLAFHVDGAGDTWLFNSITVSQSLFLVPPTANVPADSKLNYLPLMPVDNADTYVLGRSFLQQMYLMANYHTMQFSLSQINLNSQSKAQYIKIDAPAPPVPSAPSSQPPPERPKSKSLSGSAIAGIAIGLVIVVGLLLGVILWYTRKRLWGRKPVPTPPEADDVLKKDGVYYKELSAENLGEQGRMIPSVEPHTPTQPSLSQPPVEVPAADSPVAQELPAPPN</sequence>
<dbReference type="Pfam" id="PF00026">
    <property type="entry name" value="Asp"/>
    <property type="match status" value="1"/>
</dbReference>
<protein>
    <submittedName>
        <fullName evidence="4">Candidapepsin-1</fullName>
    </submittedName>
</protein>
<organism evidence="4 5">
    <name type="scientific">Drechslerella dactyloides</name>
    <name type="common">Nematode-trapping fungus</name>
    <name type="synonym">Arthrobotrys dactyloides</name>
    <dbReference type="NCBI Taxonomy" id="74499"/>
    <lineage>
        <taxon>Eukaryota</taxon>
        <taxon>Fungi</taxon>
        <taxon>Dikarya</taxon>
        <taxon>Ascomycota</taxon>
        <taxon>Pezizomycotina</taxon>
        <taxon>Orbiliomycetes</taxon>
        <taxon>Orbiliales</taxon>
        <taxon>Orbiliaceae</taxon>
        <taxon>Drechslerella</taxon>
    </lineage>
</organism>
<evidence type="ECO:0000313" key="4">
    <source>
        <dbReference type="EMBL" id="KAJ6263374.1"/>
    </source>
</evidence>
<feature type="region of interest" description="Disordered" evidence="1">
    <location>
        <begin position="292"/>
        <end position="313"/>
    </location>
</feature>
<dbReference type="Gene3D" id="2.40.70.10">
    <property type="entry name" value="Acid Proteases"/>
    <property type="match status" value="2"/>
</dbReference>
<dbReference type="InterPro" id="IPR021109">
    <property type="entry name" value="Peptidase_aspartic_dom_sf"/>
</dbReference>
<dbReference type="SUPFAM" id="SSF50630">
    <property type="entry name" value="Acid proteases"/>
    <property type="match status" value="1"/>
</dbReference>
<feature type="region of interest" description="Disordered" evidence="1">
    <location>
        <begin position="377"/>
        <end position="418"/>
    </location>
</feature>
<accession>A0AAD6J4G5</accession>
<proteinExistence type="predicted"/>
<feature type="domain" description="Peptidase A1" evidence="3">
    <location>
        <begin position="1"/>
        <end position="273"/>
    </location>
</feature>
<comment type="caution">
    <text evidence="4">The sequence shown here is derived from an EMBL/GenBank/DDBJ whole genome shotgun (WGS) entry which is preliminary data.</text>
</comment>
<keyword evidence="5" id="KW-1185">Reference proteome</keyword>
<keyword evidence="2" id="KW-1133">Transmembrane helix</keyword>
<evidence type="ECO:0000256" key="1">
    <source>
        <dbReference type="SAM" id="MobiDB-lite"/>
    </source>
</evidence>
<name>A0AAD6J4G5_DREDA</name>
<feature type="compositionally biased region" description="Pro residues" evidence="1">
    <location>
        <begin position="292"/>
        <end position="305"/>
    </location>
</feature>
<evidence type="ECO:0000313" key="5">
    <source>
        <dbReference type="Proteomes" id="UP001221413"/>
    </source>
</evidence>
<dbReference type="PROSITE" id="PS51767">
    <property type="entry name" value="PEPTIDASE_A1"/>
    <property type="match status" value="1"/>
</dbReference>
<evidence type="ECO:0000259" key="3">
    <source>
        <dbReference type="PROSITE" id="PS51767"/>
    </source>
</evidence>
<reference evidence="4" key="1">
    <citation type="submission" date="2023-01" db="EMBL/GenBank/DDBJ databases">
        <title>The chitinases involved in constricting ring structure development in the nematode-trapping fungus Drechslerella dactyloides.</title>
        <authorList>
            <person name="Wang R."/>
            <person name="Zhang L."/>
            <person name="Tang P."/>
            <person name="Li S."/>
            <person name="Liang L."/>
        </authorList>
    </citation>
    <scope>NUCLEOTIDE SEQUENCE</scope>
    <source>
        <strain evidence="4">YMF1.00031</strain>
    </source>
</reference>
<dbReference type="CDD" id="cd12841">
    <property type="entry name" value="TM_EphA1"/>
    <property type="match status" value="1"/>
</dbReference>